<dbReference type="Proteomes" id="UP000001811">
    <property type="component" value="Unplaced"/>
</dbReference>
<protein>
    <submittedName>
        <fullName evidence="4">Uncharacterized protein</fullName>
    </submittedName>
</protein>
<organism evidence="4 5">
    <name type="scientific">Oryctolagus cuniculus</name>
    <name type="common">Rabbit</name>
    <dbReference type="NCBI Taxonomy" id="9986"/>
    <lineage>
        <taxon>Eukaryota</taxon>
        <taxon>Metazoa</taxon>
        <taxon>Chordata</taxon>
        <taxon>Craniata</taxon>
        <taxon>Vertebrata</taxon>
        <taxon>Euteleostomi</taxon>
        <taxon>Mammalia</taxon>
        <taxon>Eutheria</taxon>
        <taxon>Euarchontoglires</taxon>
        <taxon>Glires</taxon>
        <taxon>Lagomorpha</taxon>
        <taxon>Leporidae</taxon>
        <taxon>Oryctolagus</taxon>
    </lineage>
</organism>
<feature type="repeat" description="ANK" evidence="3">
    <location>
        <begin position="1"/>
        <end position="26"/>
    </location>
</feature>
<dbReference type="InterPro" id="IPR002110">
    <property type="entry name" value="Ankyrin_rpt"/>
</dbReference>
<dbReference type="PROSITE" id="PS50297">
    <property type="entry name" value="ANK_REP_REGION"/>
    <property type="match status" value="1"/>
</dbReference>
<keyword evidence="1" id="KW-0677">Repeat</keyword>
<name>A0A5F9D9A9_RABIT</name>
<keyword evidence="2 3" id="KW-0040">ANK repeat</keyword>
<dbReference type="SMR" id="A0A5F9D9A9"/>
<accession>A0A5F9D9A9</accession>
<reference evidence="4 5" key="1">
    <citation type="journal article" date="2011" name="Nature">
        <title>A high-resolution map of human evolutionary constraint using 29 mammals.</title>
        <authorList>
            <person name="Lindblad-Toh K."/>
            <person name="Garber M."/>
            <person name="Zuk O."/>
            <person name="Lin M.F."/>
            <person name="Parker B.J."/>
            <person name="Washietl S."/>
            <person name="Kheradpour P."/>
            <person name="Ernst J."/>
            <person name="Jordan G."/>
            <person name="Mauceli E."/>
            <person name="Ward L.D."/>
            <person name="Lowe C.B."/>
            <person name="Holloway A.K."/>
            <person name="Clamp M."/>
            <person name="Gnerre S."/>
            <person name="Alfoldi J."/>
            <person name="Beal K."/>
            <person name="Chang J."/>
            <person name="Clawson H."/>
            <person name="Cuff J."/>
            <person name="Di Palma F."/>
            <person name="Fitzgerald S."/>
            <person name="Flicek P."/>
            <person name="Guttman M."/>
            <person name="Hubisz M.J."/>
            <person name="Jaffe D.B."/>
            <person name="Jungreis I."/>
            <person name="Kent W.J."/>
            <person name="Kostka D."/>
            <person name="Lara M."/>
            <person name="Martins A.L."/>
            <person name="Massingham T."/>
            <person name="Moltke I."/>
            <person name="Raney B.J."/>
            <person name="Rasmussen M.D."/>
            <person name="Robinson J."/>
            <person name="Stark A."/>
            <person name="Vilella A.J."/>
            <person name="Wen J."/>
            <person name="Xie X."/>
            <person name="Zody M.C."/>
            <person name="Baldwin J."/>
            <person name="Bloom T."/>
            <person name="Chin C.W."/>
            <person name="Heiman D."/>
            <person name="Nicol R."/>
            <person name="Nusbaum C."/>
            <person name="Young S."/>
            <person name="Wilkinson J."/>
            <person name="Worley K.C."/>
            <person name="Kovar C.L."/>
            <person name="Muzny D.M."/>
            <person name="Gibbs R.A."/>
            <person name="Cree A."/>
            <person name="Dihn H.H."/>
            <person name="Fowler G."/>
            <person name="Jhangiani S."/>
            <person name="Joshi V."/>
            <person name="Lee S."/>
            <person name="Lewis L.R."/>
            <person name="Nazareth L.V."/>
            <person name="Okwuonu G."/>
            <person name="Santibanez J."/>
            <person name="Warren W.C."/>
            <person name="Mardis E.R."/>
            <person name="Weinstock G.M."/>
            <person name="Wilson R.K."/>
            <person name="Delehaunty K."/>
            <person name="Dooling D."/>
            <person name="Fronik C."/>
            <person name="Fulton L."/>
            <person name="Fulton B."/>
            <person name="Graves T."/>
            <person name="Minx P."/>
            <person name="Sodergren E."/>
            <person name="Birney E."/>
            <person name="Margulies E.H."/>
            <person name="Herrero J."/>
            <person name="Green E.D."/>
            <person name="Haussler D."/>
            <person name="Siepel A."/>
            <person name="Goldman N."/>
            <person name="Pollard K.S."/>
            <person name="Pedersen J.S."/>
            <person name="Lander E.S."/>
            <person name="Kellis M."/>
        </authorList>
    </citation>
    <scope>NUCLEOTIDE SEQUENCE [LARGE SCALE GENOMIC DNA]</scope>
    <source>
        <strain evidence="5">Thorbecke</strain>
    </source>
</reference>
<dbReference type="PROSITE" id="PS50088">
    <property type="entry name" value="ANK_REPEAT"/>
    <property type="match status" value="3"/>
</dbReference>
<dbReference type="InterPro" id="IPR036770">
    <property type="entry name" value="Ankyrin_rpt-contain_sf"/>
</dbReference>
<evidence type="ECO:0000313" key="5">
    <source>
        <dbReference type="Proteomes" id="UP000001811"/>
    </source>
</evidence>
<dbReference type="PANTHER" id="PTHR24171">
    <property type="entry name" value="ANKYRIN REPEAT DOMAIN-CONTAINING PROTEIN 39-RELATED"/>
    <property type="match status" value="1"/>
</dbReference>
<dbReference type="GeneTree" id="ENSGT00940000163707"/>
<evidence type="ECO:0000313" key="4">
    <source>
        <dbReference type="Ensembl" id="ENSOCUP00000042418.1"/>
    </source>
</evidence>
<reference evidence="4" key="2">
    <citation type="submission" date="2025-08" db="UniProtKB">
        <authorList>
            <consortium name="Ensembl"/>
        </authorList>
    </citation>
    <scope>IDENTIFICATION</scope>
    <source>
        <strain evidence="4">Thorbecke</strain>
    </source>
</reference>
<dbReference type="Pfam" id="PF12796">
    <property type="entry name" value="Ank_2"/>
    <property type="match status" value="1"/>
</dbReference>
<dbReference type="PRINTS" id="PR01415">
    <property type="entry name" value="ANKYRIN"/>
</dbReference>
<dbReference type="InParanoid" id="A0A5F9D9A9"/>
<sequence>MAAARGHLPAVQLLVAWGAEVDTRDSLDLTPLHHAARGGHVEVASHLLDKGAQVNAAGWLHKTALHLATEHDHCATARLLLSRGASPGLRTRWGELAQMSEGGLPRAPPAL</sequence>
<evidence type="ECO:0000256" key="3">
    <source>
        <dbReference type="PROSITE-ProRule" id="PRU00023"/>
    </source>
</evidence>
<evidence type="ECO:0000256" key="2">
    <source>
        <dbReference type="ARBA" id="ARBA00023043"/>
    </source>
</evidence>
<dbReference type="SUPFAM" id="SSF48403">
    <property type="entry name" value="Ankyrin repeat"/>
    <property type="match status" value="1"/>
</dbReference>
<keyword evidence="5" id="KW-1185">Reference proteome</keyword>
<dbReference type="Ensembl" id="ENSOCUT00000042016.1">
    <property type="protein sequence ID" value="ENSOCUP00000042418.1"/>
    <property type="gene ID" value="ENSOCUG00000030254.1"/>
</dbReference>
<evidence type="ECO:0000256" key="1">
    <source>
        <dbReference type="ARBA" id="ARBA00022737"/>
    </source>
</evidence>
<dbReference type="Bgee" id="ENSOCUG00000030254">
    <property type="expression patterns" value="Expressed in skin of back and 16 other cell types or tissues"/>
</dbReference>
<dbReference type="Gene3D" id="1.25.40.20">
    <property type="entry name" value="Ankyrin repeat-containing domain"/>
    <property type="match status" value="2"/>
</dbReference>
<feature type="repeat" description="ANK" evidence="3">
    <location>
        <begin position="60"/>
        <end position="92"/>
    </location>
</feature>
<dbReference type="STRING" id="9986.ENSOCUP00000042418"/>
<dbReference type="AlphaFoldDB" id="A0A5F9D9A9"/>
<proteinExistence type="predicted"/>
<feature type="repeat" description="ANK" evidence="3">
    <location>
        <begin position="27"/>
        <end position="59"/>
    </location>
</feature>
<reference evidence="4" key="3">
    <citation type="submission" date="2025-09" db="UniProtKB">
        <authorList>
            <consortium name="Ensembl"/>
        </authorList>
    </citation>
    <scope>IDENTIFICATION</scope>
    <source>
        <strain evidence="4">Thorbecke</strain>
    </source>
</reference>
<dbReference type="SMART" id="SM00248">
    <property type="entry name" value="ANK"/>
    <property type="match status" value="2"/>
</dbReference>